<reference evidence="2 3" key="1">
    <citation type="submission" date="2024-03" db="EMBL/GenBank/DDBJ databases">
        <authorList>
            <person name="Gkanogiannis A."/>
            <person name="Becerra Lopez-Lavalle L."/>
        </authorList>
    </citation>
    <scope>NUCLEOTIDE SEQUENCE [LARGE SCALE GENOMIC DNA]</scope>
</reference>
<accession>A0ABP0YID2</accession>
<dbReference type="EMBL" id="OZ021737">
    <property type="protein sequence ID" value="CAK9318831.1"/>
    <property type="molecule type" value="Genomic_DNA"/>
</dbReference>
<name>A0ABP0YID2_9ROSI</name>
<proteinExistence type="predicted"/>
<dbReference type="Proteomes" id="UP001642487">
    <property type="component" value="Chromosome 3"/>
</dbReference>
<protein>
    <submittedName>
        <fullName evidence="2">Uncharacterized protein</fullName>
    </submittedName>
</protein>
<feature type="region of interest" description="Disordered" evidence="1">
    <location>
        <begin position="1"/>
        <end position="24"/>
    </location>
</feature>
<evidence type="ECO:0000313" key="3">
    <source>
        <dbReference type="Proteomes" id="UP001642487"/>
    </source>
</evidence>
<keyword evidence="3" id="KW-1185">Reference proteome</keyword>
<gene>
    <name evidence="2" type="ORF">CITCOLO1_LOCUS10805</name>
</gene>
<evidence type="ECO:0000313" key="2">
    <source>
        <dbReference type="EMBL" id="CAK9318831.1"/>
    </source>
</evidence>
<organism evidence="2 3">
    <name type="scientific">Citrullus colocynthis</name>
    <name type="common">colocynth</name>
    <dbReference type="NCBI Taxonomy" id="252529"/>
    <lineage>
        <taxon>Eukaryota</taxon>
        <taxon>Viridiplantae</taxon>
        <taxon>Streptophyta</taxon>
        <taxon>Embryophyta</taxon>
        <taxon>Tracheophyta</taxon>
        <taxon>Spermatophyta</taxon>
        <taxon>Magnoliopsida</taxon>
        <taxon>eudicotyledons</taxon>
        <taxon>Gunneridae</taxon>
        <taxon>Pentapetalae</taxon>
        <taxon>rosids</taxon>
        <taxon>fabids</taxon>
        <taxon>Cucurbitales</taxon>
        <taxon>Cucurbitaceae</taxon>
        <taxon>Benincaseae</taxon>
        <taxon>Citrullus</taxon>
    </lineage>
</organism>
<sequence>MDEREGEVGPSGSEMVISGGGVGQPENVVEVGPTPYHINALSGSAHVANPLCICFLSTAPRSLKILVGVVKPAHPLSKRSTQVLESKSNKTLEFLAKLINDTL</sequence>
<evidence type="ECO:0000256" key="1">
    <source>
        <dbReference type="SAM" id="MobiDB-lite"/>
    </source>
</evidence>